<name>A0ABU8WRC3_9BURK</name>
<gene>
    <name evidence="1" type="ORF">WKW82_21830</name>
</gene>
<sequence>MQLAEDVDALAYDTAFWLVGYEEPGVYELKDLGDIGADLSRKLRALAIITLLTTGDSDKFCHNLIRSGRVREHYLTRMRQQPGQADHHLASARVDPLLDALAAGDVELAHRIAWISPRTWEPQREYEDDFCYAQILHRLIHGVQSPAVYQPFIDQFENALKGQPSERLAVVKALVQRSQADFDLAFEALLDARRKDILSAIKRAQMEDPIVLAGRQVFIEGLALLRLAERQGLQTAPDYLYCPSLARRPMRTPVPTEPDAP</sequence>
<dbReference type="Pfam" id="PF15575">
    <property type="entry name" value="Imm49"/>
    <property type="match status" value="1"/>
</dbReference>
<dbReference type="RefSeq" id="WP_340344437.1">
    <property type="nucleotide sequence ID" value="NZ_JBBKZT010000010.1"/>
</dbReference>
<organism evidence="1 2">
    <name type="scientific">Variovorax rhizosphaerae</name>
    <dbReference type="NCBI Taxonomy" id="1836200"/>
    <lineage>
        <taxon>Bacteria</taxon>
        <taxon>Pseudomonadati</taxon>
        <taxon>Pseudomonadota</taxon>
        <taxon>Betaproteobacteria</taxon>
        <taxon>Burkholderiales</taxon>
        <taxon>Comamonadaceae</taxon>
        <taxon>Variovorax</taxon>
    </lineage>
</organism>
<evidence type="ECO:0000313" key="2">
    <source>
        <dbReference type="Proteomes" id="UP001385892"/>
    </source>
</evidence>
<evidence type="ECO:0000313" key="1">
    <source>
        <dbReference type="EMBL" id="MEJ8849308.1"/>
    </source>
</evidence>
<proteinExistence type="predicted"/>
<comment type="caution">
    <text evidence="1">The sequence shown here is derived from an EMBL/GenBank/DDBJ whole genome shotgun (WGS) entry which is preliminary data.</text>
</comment>
<dbReference type="EMBL" id="JBBKZT010000010">
    <property type="protein sequence ID" value="MEJ8849308.1"/>
    <property type="molecule type" value="Genomic_DNA"/>
</dbReference>
<accession>A0ABU8WRC3</accession>
<reference evidence="1 2" key="1">
    <citation type="submission" date="2024-03" db="EMBL/GenBank/DDBJ databases">
        <title>Novel species of the genus Variovorax.</title>
        <authorList>
            <person name="Liu Q."/>
            <person name="Xin Y.-H."/>
        </authorList>
    </citation>
    <scope>NUCLEOTIDE SEQUENCE [LARGE SCALE GENOMIC DNA]</scope>
    <source>
        <strain evidence="1 2">KACC 18900</strain>
    </source>
</reference>
<protein>
    <submittedName>
        <fullName evidence="1">Imm49 family immunity protein</fullName>
    </submittedName>
</protein>
<dbReference type="InterPro" id="IPR029074">
    <property type="entry name" value="Imm49"/>
</dbReference>
<keyword evidence="2" id="KW-1185">Reference proteome</keyword>
<dbReference type="Proteomes" id="UP001385892">
    <property type="component" value="Unassembled WGS sequence"/>
</dbReference>